<gene>
    <name evidence="2" type="ORF">M1R53_07365</name>
</gene>
<dbReference type="EMBL" id="CP096649">
    <property type="protein sequence ID" value="UQK59051.1"/>
    <property type="molecule type" value="Genomic_DNA"/>
</dbReference>
<evidence type="ECO:0000313" key="2">
    <source>
        <dbReference type="EMBL" id="UQK59051.1"/>
    </source>
</evidence>
<evidence type="ECO:0000313" key="3">
    <source>
        <dbReference type="Proteomes" id="UP000831151"/>
    </source>
</evidence>
<keyword evidence="1" id="KW-0472">Membrane</keyword>
<name>A0A9E7IX59_9FIRM</name>
<organism evidence="2 3">
    <name type="scientific">Fenollaria massiliensis</name>
    <dbReference type="NCBI Taxonomy" id="938288"/>
    <lineage>
        <taxon>Bacteria</taxon>
        <taxon>Bacillati</taxon>
        <taxon>Bacillota</taxon>
        <taxon>Clostridia</taxon>
        <taxon>Eubacteriales</taxon>
        <taxon>Fenollaria</taxon>
    </lineage>
</organism>
<feature type="transmembrane region" description="Helical" evidence="1">
    <location>
        <begin position="55"/>
        <end position="76"/>
    </location>
</feature>
<keyword evidence="1" id="KW-0812">Transmembrane</keyword>
<dbReference type="KEGG" id="fms:M1R53_07365"/>
<dbReference type="Proteomes" id="UP000831151">
    <property type="component" value="Chromosome"/>
</dbReference>
<sequence length="97" mass="10872">MPKRIKILLSILCIILVAMSLLGFFVAATSAFHICKRSACPICRFMDMVSDLQRSLHHSNAAVLIILWVLVSIRLTNIAMTMAKVKTPVDLMVRMND</sequence>
<keyword evidence="3" id="KW-1185">Reference proteome</keyword>
<keyword evidence="1" id="KW-1133">Transmembrane helix</keyword>
<dbReference type="RefSeq" id="WP_249242570.1">
    <property type="nucleotide sequence ID" value="NZ_CP096649.1"/>
</dbReference>
<proteinExistence type="predicted"/>
<accession>A0A9E7IX59</accession>
<protein>
    <submittedName>
        <fullName evidence="2">Uncharacterized protein</fullName>
    </submittedName>
</protein>
<evidence type="ECO:0000256" key="1">
    <source>
        <dbReference type="SAM" id="Phobius"/>
    </source>
</evidence>
<dbReference type="AlphaFoldDB" id="A0A9E7IX59"/>
<reference evidence="2" key="1">
    <citation type="submission" date="2022-04" db="EMBL/GenBank/DDBJ databases">
        <title>Complete genome sequences of Ezakiella coagulans and Fenollaria massiliensis.</title>
        <authorList>
            <person name="France M.T."/>
            <person name="Clifford J."/>
            <person name="Narina S."/>
            <person name="Rutt L."/>
            <person name="Ravel J."/>
        </authorList>
    </citation>
    <scope>NUCLEOTIDE SEQUENCE</scope>
    <source>
        <strain evidence="2">C0061C2</strain>
    </source>
</reference>